<comment type="caution">
    <text evidence="1">The sequence shown here is derived from an EMBL/GenBank/DDBJ whole genome shotgun (WGS) entry which is preliminary data.</text>
</comment>
<dbReference type="EMBL" id="JARKNE010000006">
    <property type="protein sequence ID" value="KAK5824903.1"/>
    <property type="molecule type" value="Genomic_DNA"/>
</dbReference>
<dbReference type="Proteomes" id="UP001358586">
    <property type="component" value="Chromosome 6"/>
</dbReference>
<keyword evidence="2" id="KW-1185">Reference proteome</keyword>
<sequence length="199" mass="21879">MFINLEKPLVSQVLVDGAIKKVEYEALPTICFGCGKYRHVKDLCPTVAKDRSSERLIEVVNVDSISVVGGAIEGTESEFGPWMLVERKSRRGQRSVRGNVEAKNDAKSRKKMLGHRFSALKEEVSLDVENHGGLSIEIQRDLNAGNRANIKANFNPAFQGSGGIIISIYDGVLYPGKHSTIIFKDNCDKKENSSSVNLA</sequence>
<evidence type="ECO:0000313" key="1">
    <source>
        <dbReference type="EMBL" id="KAK5824903.1"/>
    </source>
</evidence>
<protein>
    <submittedName>
        <fullName evidence="1">Uncharacterized protein</fullName>
    </submittedName>
</protein>
<reference evidence="1 2" key="1">
    <citation type="submission" date="2023-03" db="EMBL/GenBank/DDBJ databases">
        <title>WGS of Gossypium arboreum.</title>
        <authorList>
            <person name="Yu D."/>
        </authorList>
    </citation>
    <scope>NUCLEOTIDE SEQUENCE [LARGE SCALE GENOMIC DNA]</scope>
    <source>
        <tissue evidence="1">Leaf</tissue>
    </source>
</reference>
<organism evidence="1 2">
    <name type="scientific">Gossypium arboreum</name>
    <name type="common">Tree cotton</name>
    <name type="synonym">Gossypium nanking</name>
    <dbReference type="NCBI Taxonomy" id="29729"/>
    <lineage>
        <taxon>Eukaryota</taxon>
        <taxon>Viridiplantae</taxon>
        <taxon>Streptophyta</taxon>
        <taxon>Embryophyta</taxon>
        <taxon>Tracheophyta</taxon>
        <taxon>Spermatophyta</taxon>
        <taxon>Magnoliopsida</taxon>
        <taxon>eudicotyledons</taxon>
        <taxon>Gunneridae</taxon>
        <taxon>Pentapetalae</taxon>
        <taxon>rosids</taxon>
        <taxon>malvids</taxon>
        <taxon>Malvales</taxon>
        <taxon>Malvaceae</taxon>
        <taxon>Malvoideae</taxon>
        <taxon>Gossypium</taxon>
    </lineage>
</organism>
<name>A0ABR0PKE0_GOSAR</name>
<proteinExistence type="predicted"/>
<accession>A0ABR0PKE0</accession>
<evidence type="ECO:0000313" key="2">
    <source>
        <dbReference type="Proteomes" id="UP001358586"/>
    </source>
</evidence>
<gene>
    <name evidence="1" type="ORF">PVK06_019690</name>
</gene>